<keyword evidence="1" id="KW-0472">Membrane</keyword>
<protein>
    <submittedName>
        <fullName evidence="2">Uncharacterized protein</fullName>
    </submittedName>
</protein>
<sequence length="74" mass="8541">MKHPKGGVLLSRSFSSSYNHRLLVFSICRLWYQLFLILIEIGLSWRMVITANPCVLGSTNGTKGCNVNQNKRWW</sequence>
<dbReference type="Proteomes" id="UP000230069">
    <property type="component" value="Unassembled WGS sequence"/>
</dbReference>
<dbReference type="AlphaFoldDB" id="A0A2G5CAQ4"/>
<keyword evidence="1" id="KW-1133">Transmembrane helix</keyword>
<feature type="transmembrane region" description="Helical" evidence="1">
    <location>
        <begin position="20"/>
        <end position="39"/>
    </location>
</feature>
<accession>A0A2G5CAQ4</accession>
<dbReference type="EMBL" id="KZ305088">
    <property type="protein sequence ID" value="PIA28348.1"/>
    <property type="molecule type" value="Genomic_DNA"/>
</dbReference>
<evidence type="ECO:0000313" key="2">
    <source>
        <dbReference type="EMBL" id="PIA28348.1"/>
    </source>
</evidence>
<reference evidence="2 3" key="1">
    <citation type="submission" date="2017-09" db="EMBL/GenBank/DDBJ databases">
        <title>WGS assembly of Aquilegia coerulea Goldsmith.</title>
        <authorList>
            <person name="Hodges S."/>
            <person name="Kramer E."/>
            <person name="Nordborg M."/>
            <person name="Tomkins J."/>
            <person name="Borevitz J."/>
            <person name="Derieg N."/>
            <person name="Yan J."/>
            <person name="Mihaltcheva S."/>
            <person name="Hayes R.D."/>
            <person name="Rokhsar D."/>
        </authorList>
    </citation>
    <scope>NUCLEOTIDE SEQUENCE [LARGE SCALE GENOMIC DNA]</scope>
    <source>
        <strain evidence="3">cv. Goldsmith</strain>
    </source>
</reference>
<proteinExistence type="predicted"/>
<dbReference type="InParanoid" id="A0A2G5CAQ4"/>
<name>A0A2G5CAQ4_AQUCA</name>
<organism evidence="2 3">
    <name type="scientific">Aquilegia coerulea</name>
    <name type="common">Rocky mountain columbine</name>
    <dbReference type="NCBI Taxonomy" id="218851"/>
    <lineage>
        <taxon>Eukaryota</taxon>
        <taxon>Viridiplantae</taxon>
        <taxon>Streptophyta</taxon>
        <taxon>Embryophyta</taxon>
        <taxon>Tracheophyta</taxon>
        <taxon>Spermatophyta</taxon>
        <taxon>Magnoliopsida</taxon>
        <taxon>Ranunculales</taxon>
        <taxon>Ranunculaceae</taxon>
        <taxon>Thalictroideae</taxon>
        <taxon>Aquilegia</taxon>
    </lineage>
</organism>
<keyword evidence="1" id="KW-0812">Transmembrane</keyword>
<keyword evidence="3" id="KW-1185">Reference proteome</keyword>
<gene>
    <name evidence="2" type="ORF">AQUCO_07100014v1</name>
</gene>
<evidence type="ECO:0000256" key="1">
    <source>
        <dbReference type="SAM" id="Phobius"/>
    </source>
</evidence>
<evidence type="ECO:0000313" key="3">
    <source>
        <dbReference type="Proteomes" id="UP000230069"/>
    </source>
</evidence>